<gene>
    <name evidence="3" type="ORF">EGYM00392_LOCUS5634</name>
</gene>
<protein>
    <submittedName>
        <fullName evidence="3">Uncharacterized protein</fullName>
    </submittedName>
</protein>
<dbReference type="EMBL" id="HBGA01014721">
    <property type="protein sequence ID" value="CAD8994579.1"/>
    <property type="molecule type" value="Transcribed_RNA"/>
</dbReference>
<evidence type="ECO:0000256" key="1">
    <source>
        <dbReference type="SAM" id="MobiDB-lite"/>
    </source>
</evidence>
<proteinExistence type="predicted"/>
<evidence type="ECO:0000313" key="3">
    <source>
        <dbReference type="EMBL" id="CAD8994579.1"/>
    </source>
</evidence>
<feature type="transmembrane region" description="Helical" evidence="2">
    <location>
        <begin position="126"/>
        <end position="145"/>
    </location>
</feature>
<keyword evidence="2" id="KW-0812">Transmembrane</keyword>
<keyword evidence="2" id="KW-1133">Transmembrane helix</keyword>
<feature type="region of interest" description="Disordered" evidence="1">
    <location>
        <begin position="71"/>
        <end position="93"/>
    </location>
</feature>
<accession>A0A7S1HY00</accession>
<keyword evidence="2" id="KW-0472">Membrane</keyword>
<sequence>MDEPPSPCSPVPLDTSQVMASSPQMCFCPPSPLLHNMTPNNRKSAAASQDVVFQQSRNSEVLSQELLSQNSNLSTSKHIHPDRLQFGTPNHGRITPVPKIRTNLMPKVVELDVPPGKVHVMSPSTLLHLICLCSFAHTFLVHYAFMVAQG</sequence>
<reference evidence="3" key="1">
    <citation type="submission" date="2021-01" db="EMBL/GenBank/DDBJ databases">
        <authorList>
            <person name="Corre E."/>
            <person name="Pelletier E."/>
            <person name="Niang G."/>
            <person name="Scheremetjew M."/>
            <person name="Finn R."/>
            <person name="Kale V."/>
            <person name="Holt S."/>
            <person name="Cochrane G."/>
            <person name="Meng A."/>
            <person name="Brown T."/>
            <person name="Cohen L."/>
        </authorList>
    </citation>
    <scope>NUCLEOTIDE SEQUENCE</scope>
    <source>
        <strain evidence="3">NIES-381</strain>
    </source>
</reference>
<evidence type="ECO:0000256" key="2">
    <source>
        <dbReference type="SAM" id="Phobius"/>
    </source>
</evidence>
<name>A0A7S1HY00_9EUGL</name>
<dbReference type="AlphaFoldDB" id="A0A7S1HY00"/>
<organism evidence="3">
    <name type="scientific">Eutreptiella gymnastica</name>
    <dbReference type="NCBI Taxonomy" id="73025"/>
    <lineage>
        <taxon>Eukaryota</taxon>
        <taxon>Discoba</taxon>
        <taxon>Euglenozoa</taxon>
        <taxon>Euglenida</taxon>
        <taxon>Spirocuta</taxon>
        <taxon>Euglenophyceae</taxon>
        <taxon>Eutreptiales</taxon>
        <taxon>Eutreptiaceae</taxon>
        <taxon>Eutreptiella</taxon>
    </lineage>
</organism>